<keyword evidence="3" id="KW-1185">Reference proteome</keyword>
<feature type="transmembrane region" description="Helical" evidence="1">
    <location>
        <begin position="160"/>
        <end position="177"/>
    </location>
</feature>
<gene>
    <name evidence="2" type="ORF">EBN88_25750</name>
</gene>
<dbReference type="EMBL" id="RFFJ01000216">
    <property type="protein sequence ID" value="RMI31579.1"/>
    <property type="molecule type" value="Genomic_DNA"/>
</dbReference>
<dbReference type="AlphaFoldDB" id="A0A3M2L1G5"/>
<proteinExistence type="predicted"/>
<keyword evidence="1" id="KW-1133">Transmembrane helix</keyword>
<keyword evidence="1" id="KW-0472">Membrane</keyword>
<dbReference type="RefSeq" id="WP_122399453.1">
    <property type="nucleotide sequence ID" value="NZ_RFFJ01000216.1"/>
</dbReference>
<feature type="transmembrane region" description="Helical" evidence="1">
    <location>
        <begin position="21"/>
        <end position="41"/>
    </location>
</feature>
<reference evidence="2 3" key="1">
    <citation type="submission" date="2018-10" db="EMBL/GenBank/DDBJ databases">
        <title>Isolation, diversity and antifungal activity of actinobacteria from wheat.</title>
        <authorList>
            <person name="Han C."/>
        </authorList>
    </citation>
    <scope>NUCLEOTIDE SEQUENCE [LARGE SCALE GENOMIC DNA]</scope>
    <source>
        <strain evidence="2 3">NEAU-YY642</strain>
    </source>
</reference>
<feature type="transmembrane region" description="Helical" evidence="1">
    <location>
        <begin position="88"/>
        <end position="111"/>
    </location>
</feature>
<feature type="transmembrane region" description="Helical" evidence="1">
    <location>
        <begin position="252"/>
        <end position="275"/>
    </location>
</feature>
<comment type="caution">
    <text evidence="2">The sequence shown here is derived from an EMBL/GenBank/DDBJ whole genome shotgun (WGS) entry which is preliminary data.</text>
</comment>
<feature type="transmembrane region" description="Helical" evidence="1">
    <location>
        <begin position="131"/>
        <end position="153"/>
    </location>
</feature>
<sequence>MTTLSHSPRHGVTRALLRLHRVPLLGWAALVVAGAGVLNAGDELRNAQLLAWLPCAIAACLGAALIGRELERGTATLAWTQSVTPARWLAAKLAVPATALLGGTAALTALFRWSWLTGPDNGVNRWHSEYFHAAGPVGPAYVLLGLALGALAALLTRRTLPAAGLALGGIWLAYHLGDRVRSSLWPASEVRGPWGPELNHVDQLEFGMILETGERASGLACGAQAAPGDLATCLADHGAVDFYASIHPTAHYWPIQLAETGLVLTLAAATTAATFRTLRRRLP</sequence>
<protein>
    <submittedName>
        <fullName evidence="2">ABC transporter permease</fullName>
    </submittedName>
</protein>
<evidence type="ECO:0000313" key="2">
    <source>
        <dbReference type="EMBL" id="RMI31579.1"/>
    </source>
</evidence>
<feature type="transmembrane region" description="Helical" evidence="1">
    <location>
        <begin position="47"/>
        <end position="67"/>
    </location>
</feature>
<evidence type="ECO:0000313" key="3">
    <source>
        <dbReference type="Proteomes" id="UP000278673"/>
    </source>
</evidence>
<dbReference type="Proteomes" id="UP000278673">
    <property type="component" value="Unassembled WGS sequence"/>
</dbReference>
<name>A0A3M2L1G5_9ACTN</name>
<evidence type="ECO:0000256" key="1">
    <source>
        <dbReference type="SAM" id="Phobius"/>
    </source>
</evidence>
<accession>A0A3M2L1G5</accession>
<keyword evidence="1" id="KW-0812">Transmembrane</keyword>
<organism evidence="2 3">
    <name type="scientific">Streptomyces triticirhizae</name>
    <dbReference type="NCBI Taxonomy" id="2483353"/>
    <lineage>
        <taxon>Bacteria</taxon>
        <taxon>Bacillati</taxon>
        <taxon>Actinomycetota</taxon>
        <taxon>Actinomycetes</taxon>
        <taxon>Kitasatosporales</taxon>
        <taxon>Streptomycetaceae</taxon>
        <taxon>Streptomyces</taxon>
    </lineage>
</organism>